<dbReference type="InterPro" id="IPR007387">
    <property type="entry name" value="TRAP_DctQ"/>
</dbReference>
<keyword evidence="7 9" id="KW-0472">Membrane</keyword>
<proteinExistence type="inferred from homology"/>
<dbReference type="RefSeq" id="WP_254739076.1">
    <property type="nucleotide sequence ID" value="NZ_JANCLU010000003.1"/>
</dbReference>
<evidence type="ECO:0000256" key="2">
    <source>
        <dbReference type="ARBA" id="ARBA00022448"/>
    </source>
</evidence>
<reference evidence="11 12" key="1">
    <citation type="submission" date="2022-07" db="EMBL/GenBank/DDBJ databases">
        <authorList>
            <person name="Li W.-J."/>
            <person name="Deng Q.-Q."/>
        </authorList>
    </citation>
    <scope>NUCLEOTIDE SEQUENCE [LARGE SCALE GENOMIC DNA]</scope>
    <source>
        <strain evidence="11 12">SYSU M60028</strain>
    </source>
</reference>
<evidence type="ECO:0000256" key="5">
    <source>
        <dbReference type="ARBA" id="ARBA00022692"/>
    </source>
</evidence>
<protein>
    <recommendedName>
        <fullName evidence="9">TRAP transporter small permease protein</fullName>
    </recommendedName>
</protein>
<keyword evidence="4 9" id="KW-0997">Cell inner membrane</keyword>
<dbReference type="PANTHER" id="PTHR35011">
    <property type="entry name" value="2,3-DIKETO-L-GULONATE TRAP TRANSPORTER SMALL PERMEASE PROTEIN YIAM"/>
    <property type="match status" value="1"/>
</dbReference>
<evidence type="ECO:0000256" key="3">
    <source>
        <dbReference type="ARBA" id="ARBA00022475"/>
    </source>
</evidence>
<keyword evidence="3" id="KW-1003">Cell membrane</keyword>
<evidence type="ECO:0000256" key="6">
    <source>
        <dbReference type="ARBA" id="ARBA00022989"/>
    </source>
</evidence>
<keyword evidence="6 9" id="KW-1133">Transmembrane helix</keyword>
<evidence type="ECO:0000256" key="4">
    <source>
        <dbReference type="ARBA" id="ARBA00022519"/>
    </source>
</evidence>
<evidence type="ECO:0000256" key="9">
    <source>
        <dbReference type="RuleBase" id="RU369079"/>
    </source>
</evidence>
<feature type="transmembrane region" description="Helical" evidence="9">
    <location>
        <begin position="90"/>
        <end position="111"/>
    </location>
</feature>
<evidence type="ECO:0000313" key="11">
    <source>
        <dbReference type="EMBL" id="MCP8937772.1"/>
    </source>
</evidence>
<feature type="domain" description="Tripartite ATP-independent periplasmic transporters DctQ component" evidence="10">
    <location>
        <begin position="26"/>
        <end position="151"/>
    </location>
</feature>
<evidence type="ECO:0000259" key="10">
    <source>
        <dbReference type="Pfam" id="PF04290"/>
    </source>
</evidence>
<feature type="transmembrane region" description="Helical" evidence="9">
    <location>
        <begin position="49"/>
        <end position="69"/>
    </location>
</feature>
<comment type="caution">
    <text evidence="11">The sequence shown here is derived from an EMBL/GenBank/DDBJ whole genome shotgun (WGS) entry which is preliminary data.</text>
</comment>
<keyword evidence="2 9" id="KW-0813">Transport</keyword>
<organism evidence="11 12">
    <name type="scientific">Alsobacter ponti</name>
    <dbReference type="NCBI Taxonomy" id="2962936"/>
    <lineage>
        <taxon>Bacteria</taxon>
        <taxon>Pseudomonadati</taxon>
        <taxon>Pseudomonadota</taxon>
        <taxon>Alphaproteobacteria</taxon>
        <taxon>Hyphomicrobiales</taxon>
        <taxon>Alsobacteraceae</taxon>
        <taxon>Alsobacter</taxon>
    </lineage>
</organism>
<comment type="function">
    <text evidence="9">Part of the tripartite ATP-independent periplasmic (TRAP) transport system.</text>
</comment>
<dbReference type="Proteomes" id="UP001205890">
    <property type="component" value="Unassembled WGS sequence"/>
</dbReference>
<evidence type="ECO:0000256" key="7">
    <source>
        <dbReference type="ARBA" id="ARBA00023136"/>
    </source>
</evidence>
<dbReference type="EMBL" id="JANCLU010000003">
    <property type="protein sequence ID" value="MCP8937772.1"/>
    <property type="molecule type" value="Genomic_DNA"/>
</dbReference>
<evidence type="ECO:0000256" key="1">
    <source>
        <dbReference type="ARBA" id="ARBA00004429"/>
    </source>
</evidence>
<name>A0ABT1L8D6_9HYPH</name>
<sequence length="171" mass="18433">MRWRQLRAAFDRAVAAFAALLLVVLLAVVTLGIVTRALARPLSWTDEMSGYLMVWVSCLGWILATRHNAHIRIRYFQDKLPRAGWRATEIAIQAAMAVAGLVVGYESILLVQRNADIEAVSIPVSTAWIYAPLIPAGFVTAAQAITDLAGRAVRGPAPTGAAPDHVPEHGA</sequence>
<accession>A0ABT1L8D6</accession>
<dbReference type="InterPro" id="IPR055348">
    <property type="entry name" value="DctQ"/>
</dbReference>
<comment type="caution">
    <text evidence="9">Lacks conserved residue(s) required for the propagation of feature annotation.</text>
</comment>
<comment type="subcellular location">
    <subcellularLocation>
        <location evidence="1 9">Cell inner membrane</location>
        <topology evidence="1 9">Multi-pass membrane protein</topology>
    </subcellularLocation>
</comment>
<comment type="similarity">
    <text evidence="8 9">Belongs to the TRAP transporter small permease family.</text>
</comment>
<comment type="subunit">
    <text evidence="9">The complex comprises the extracytoplasmic solute receptor protein and the two transmembrane proteins.</text>
</comment>
<keyword evidence="12" id="KW-1185">Reference proteome</keyword>
<dbReference type="PANTHER" id="PTHR35011:SF2">
    <property type="entry name" value="2,3-DIKETO-L-GULONATE TRAP TRANSPORTER SMALL PERMEASE PROTEIN YIAM"/>
    <property type="match status" value="1"/>
</dbReference>
<dbReference type="Pfam" id="PF04290">
    <property type="entry name" value="DctQ"/>
    <property type="match status" value="1"/>
</dbReference>
<gene>
    <name evidence="11" type="ORF">NK718_04535</name>
</gene>
<keyword evidence="5 9" id="KW-0812">Transmembrane</keyword>
<evidence type="ECO:0000313" key="12">
    <source>
        <dbReference type="Proteomes" id="UP001205890"/>
    </source>
</evidence>
<evidence type="ECO:0000256" key="8">
    <source>
        <dbReference type="ARBA" id="ARBA00038436"/>
    </source>
</evidence>